<dbReference type="EMBL" id="JAEUXJ010000005">
    <property type="protein sequence ID" value="MBL6456444.1"/>
    <property type="molecule type" value="Genomic_DNA"/>
</dbReference>
<accession>A0ABS1V430</accession>
<keyword evidence="3" id="KW-1185">Reference proteome</keyword>
<sequence>MEFTAMLIEASSITTRYGQTGRTSTLRYVAGGAMVLVVLFGLFLLAGLDI</sequence>
<evidence type="ECO:0000313" key="2">
    <source>
        <dbReference type="EMBL" id="MBL6456444.1"/>
    </source>
</evidence>
<reference evidence="2 3" key="1">
    <citation type="submission" date="2021-01" db="EMBL/GenBank/DDBJ databases">
        <title>Belnapia mucosa sp. nov. and Belnapia arida sp. nov., isolated from the Tabernas Desert (Almeria, Spain).</title>
        <authorList>
            <person name="Molina-Menor E."/>
            <person name="Vidal-Verdu A."/>
            <person name="Calonge A."/>
            <person name="Satari L."/>
            <person name="Pereto Magraner J."/>
            <person name="Porcar Miralles M."/>
        </authorList>
    </citation>
    <scope>NUCLEOTIDE SEQUENCE [LARGE SCALE GENOMIC DNA]</scope>
    <source>
        <strain evidence="2 3">T6</strain>
    </source>
</reference>
<gene>
    <name evidence="2" type="ORF">JMJ55_14005</name>
</gene>
<keyword evidence="1" id="KW-1133">Transmembrane helix</keyword>
<name>A0ABS1V430_9PROT</name>
<evidence type="ECO:0000256" key="1">
    <source>
        <dbReference type="SAM" id="Phobius"/>
    </source>
</evidence>
<comment type="caution">
    <text evidence="2">The sequence shown here is derived from an EMBL/GenBank/DDBJ whole genome shotgun (WGS) entry which is preliminary data.</text>
</comment>
<keyword evidence="1" id="KW-0812">Transmembrane</keyword>
<keyword evidence="1" id="KW-0472">Membrane</keyword>
<evidence type="ECO:0000313" key="3">
    <source>
        <dbReference type="Proteomes" id="UP000606490"/>
    </source>
</evidence>
<dbReference type="Proteomes" id="UP000606490">
    <property type="component" value="Unassembled WGS sequence"/>
</dbReference>
<protein>
    <submittedName>
        <fullName evidence="2">Uncharacterized protein</fullName>
    </submittedName>
</protein>
<proteinExistence type="predicted"/>
<feature type="transmembrane region" description="Helical" evidence="1">
    <location>
        <begin position="28"/>
        <end position="48"/>
    </location>
</feature>
<dbReference type="RefSeq" id="WP_202826187.1">
    <property type="nucleotide sequence ID" value="NZ_JAEUXJ010000005.1"/>
</dbReference>
<organism evidence="2 3">
    <name type="scientific">Belnapia mucosa</name>
    <dbReference type="NCBI Taxonomy" id="2804532"/>
    <lineage>
        <taxon>Bacteria</taxon>
        <taxon>Pseudomonadati</taxon>
        <taxon>Pseudomonadota</taxon>
        <taxon>Alphaproteobacteria</taxon>
        <taxon>Acetobacterales</taxon>
        <taxon>Roseomonadaceae</taxon>
        <taxon>Belnapia</taxon>
    </lineage>
</organism>